<proteinExistence type="predicted"/>
<evidence type="ECO:0008006" key="3">
    <source>
        <dbReference type="Google" id="ProtNLM"/>
    </source>
</evidence>
<dbReference type="Proteomes" id="UP000267798">
    <property type="component" value="Unassembled WGS sequence"/>
</dbReference>
<dbReference type="OrthoDB" id="2791974at2"/>
<name>A0A3A6PIH2_9BACL</name>
<gene>
    <name evidence="1" type="ORF">D3P09_02650</name>
</gene>
<dbReference type="RefSeq" id="WP_120106956.1">
    <property type="nucleotide sequence ID" value="NZ_QXQB01000001.1"/>
</dbReference>
<dbReference type="SUPFAM" id="SSF52540">
    <property type="entry name" value="P-loop containing nucleoside triphosphate hydrolases"/>
    <property type="match status" value="1"/>
</dbReference>
<organism evidence="1 2">
    <name type="scientific">Paenibacillus pinisoli</name>
    <dbReference type="NCBI Taxonomy" id="1276110"/>
    <lineage>
        <taxon>Bacteria</taxon>
        <taxon>Bacillati</taxon>
        <taxon>Bacillota</taxon>
        <taxon>Bacilli</taxon>
        <taxon>Bacillales</taxon>
        <taxon>Paenibacillaceae</taxon>
        <taxon>Paenibacillus</taxon>
    </lineage>
</organism>
<dbReference type="AlphaFoldDB" id="A0A3A6PIH2"/>
<protein>
    <recommendedName>
        <fullName evidence="3">AAA domain-containing protein</fullName>
    </recommendedName>
</protein>
<accession>A0A3A6PIH2</accession>
<comment type="caution">
    <text evidence="1">The sequence shown here is derived from an EMBL/GenBank/DDBJ whole genome shotgun (WGS) entry which is preliminary data.</text>
</comment>
<reference evidence="1 2" key="1">
    <citation type="submission" date="2018-09" db="EMBL/GenBank/DDBJ databases">
        <title>Paenibacillus aracenensis nov. sp. isolated from a cave in southern Spain.</title>
        <authorList>
            <person name="Jurado V."/>
            <person name="Gutierrez-Patricio S."/>
            <person name="Gonzalez-Pimentel J.L."/>
            <person name="Miller A.Z."/>
            <person name="Laiz L."/>
            <person name="Saiz-Jimenez C."/>
        </authorList>
    </citation>
    <scope>NUCLEOTIDE SEQUENCE [LARGE SCALE GENOMIC DNA]</scope>
    <source>
        <strain evidence="1 2">JCM 19203</strain>
    </source>
</reference>
<evidence type="ECO:0000313" key="1">
    <source>
        <dbReference type="EMBL" id="RJX40935.1"/>
    </source>
</evidence>
<dbReference type="EMBL" id="QXQB01000001">
    <property type="protein sequence ID" value="RJX40935.1"/>
    <property type="molecule type" value="Genomic_DNA"/>
</dbReference>
<evidence type="ECO:0000313" key="2">
    <source>
        <dbReference type="Proteomes" id="UP000267798"/>
    </source>
</evidence>
<dbReference type="Gene3D" id="3.40.50.300">
    <property type="entry name" value="P-loop containing nucleotide triphosphate hydrolases"/>
    <property type="match status" value="1"/>
</dbReference>
<sequence length="379" mass="42472">MIVGFLGQDERLCDELLKIQGVNIVYSYPASAYIDRITQLQTCDIILISDRDVSPYELGEWKKRFEGSRLIYLLSYHVDLTTVADIEMVCKKHGITTLPPKRTSEQLAAEVAKIFFDSTNIAPGGKVITFIGALSQVGLTATVLSLAETLAQNTSEVKVGVLGFNCANPGDGFLSYKGSYLNQLHAQSEVLSAEELVSNMHRHDSGFCYLAGNTDLTKKYRYPSESAQHIIQAAKEAFDLVLIDAGEAVDNNLCLQALMHADMRVLVTTTQPTAIMQWRRQHEMLQLVAPNLSFMLLINKGDANGGKSMEQRLKMPLLGWIPAIASGYECELEQRLLTTTDSVKYSEQIFQITKLIQIRFDFEAVSQQQKSSWFRRLWK</sequence>
<dbReference type="InterPro" id="IPR027417">
    <property type="entry name" value="P-loop_NTPase"/>
</dbReference>
<keyword evidence="2" id="KW-1185">Reference proteome</keyword>